<reference evidence="2 3" key="1">
    <citation type="journal article" date="2013" name="Nat. Biotechnol.">
        <title>Genome sequences of rare, uncultured bacteria obtained by differential coverage binning of multiple metagenomes.</title>
        <authorList>
            <person name="Albertsen M."/>
            <person name="Hugenholtz P."/>
            <person name="Skarshewski A."/>
            <person name="Nielsen K.L."/>
            <person name="Tyson G.W."/>
            <person name="Nielsen P.H."/>
        </authorList>
    </citation>
    <scope>NUCLEOTIDE SEQUENCE [LARGE SCALE GENOMIC DNA]</scope>
    <source>
        <strain evidence="2">TM71</strain>
    </source>
</reference>
<name>R4PLJ0_9BACT</name>
<dbReference type="AlphaFoldDB" id="R4PLJ0"/>
<dbReference type="Proteomes" id="UP000013893">
    <property type="component" value="Chromosome"/>
</dbReference>
<dbReference type="STRING" id="1332188.L336_0781"/>
<evidence type="ECO:0000313" key="2">
    <source>
        <dbReference type="EMBL" id="AGL62483.1"/>
    </source>
</evidence>
<organism evidence="2 3">
    <name type="scientific">Candidatus Saccharimonas aalborgensis</name>
    <dbReference type="NCBI Taxonomy" id="1332188"/>
    <lineage>
        <taxon>Bacteria</taxon>
        <taxon>Candidatus Saccharimonadota</taxon>
        <taxon>Candidatus Saccharimonadia</taxon>
        <taxon>Candidatus Saccharimonadales</taxon>
        <taxon>Candidatus Saccharimonadaceae</taxon>
        <taxon>Candidatus Saccharimonas</taxon>
    </lineage>
</organism>
<sequence length="221" mass="24557">MVRSKKESGMIHGYVFVIIALALLTVFFGGFSVWAYLNYTDVKDDVDGKITVAKAEASKQQAEADEVKFLDREKQPMRQFVGPDDYGHLTFDYPKTWSAYQATDVSGGGGATYQAYLNPILVPPISVQNQKVALRVTIEQTSYEKSLGNYDAAIKKGDLKSIAWSNDNGMSGTRVDGNFNKDVRGAAIIVKMRDRTLTIRTDADIFKADFDALIKTVKFNQ</sequence>
<dbReference type="EMBL" id="CP005957">
    <property type="protein sequence ID" value="AGL62483.1"/>
    <property type="molecule type" value="Genomic_DNA"/>
</dbReference>
<protein>
    <submittedName>
        <fullName evidence="2">Uncharacterized protein</fullName>
    </submittedName>
</protein>
<dbReference type="OrthoDB" id="9776579at2"/>
<gene>
    <name evidence="2" type="ORF">L336_0781</name>
</gene>
<dbReference type="KEGG" id="saal:L336_0781"/>
<feature type="transmembrane region" description="Helical" evidence="1">
    <location>
        <begin position="12"/>
        <end position="37"/>
    </location>
</feature>
<evidence type="ECO:0000256" key="1">
    <source>
        <dbReference type="SAM" id="Phobius"/>
    </source>
</evidence>
<keyword evidence="1" id="KW-0812">Transmembrane</keyword>
<keyword evidence="1" id="KW-1133">Transmembrane helix</keyword>
<dbReference type="HOGENOM" id="CLU_1259538_0_0_0"/>
<evidence type="ECO:0000313" key="3">
    <source>
        <dbReference type="Proteomes" id="UP000013893"/>
    </source>
</evidence>
<accession>R4PLJ0</accession>
<keyword evidence="3" id="KW-1185">Reference proteome</keyword>
<proteinExistence type="predicted"/>
<keyword evidence="1" id="KW-0472">Membrane</keyword>
<dbReference type="RefSeq" id="WP_015641933.1">
    <property type="nucleotide sequence ID" value="NC_021219.1"/>
</dbReference>